<reference evidence="1" key="1">
    <citation type="submission" date="2021-01" db="EMBL/GenBank/DDBJ databases">
        <authorList>
            <person name="Lovell J.T."/>
            <person name="Bentley N."/>
            <person name="Bhattarai G."/>
            <person name="Jenkins J.W."/>
            <person name="Sreedasyam A."/>
            <person name="Alarcon Y."/>
            <person name="Bock C."/>
            <person name="Boston L."/>
            <person name="Carlson J."/>
            <person name="Cervantes K."/>
            <person name="Clermont K."/>
            <person name="Krom N."/>
            <person name="Kubenka K."/>
            <person name="Mamidi S."/>
            <person name="Mattison C."/>
            <person name="Monteros M."/>
            <person name="Pisani C."/>
            <person name="Plott C."/>
            <person name="Rajasekar S."/>
            <person name="Rhein H.S."/>
            <person name="Rohla C."/>
            <person name="Song M."/>
            <person name="Hilaire R.S."/>
            <person name="Shu S."/>
            <person name="Wells L."/>
            <person name="Wang X."/>
            <person name="Webber J."/>
            <person name="Heerema R.J."/>
            <person name="Klein P."/>
            <person name="Conner P."/>
            <person name="Grauke L."/>
            <person name="Grimwood J."/>
            <person name="Schmutz J."/>
            <person name="Randall J.J."/>
        </authorList>
    </citation>
    <scope>NUCLEOTIDE SEQUENCE</scope>
    <source>
        <tissue evidence="1">Leaf</tissue>
    </source>
</reference>
<dbReference type="AlphaFoldDB" id="A0A922FX51"/>
<name>A0A922FX51_CARIL</name>
<proteinExistence type="predicted"/>
<comment type="caution">
    <text evidence="1">The sequence shown here is derived from an EMBL/GenBank/DDBJ whole genome shotgun (WGS) entry which is preliminary data.</text>
</comment>
<evidence type="ECO:0000313" key="1">
    <source>
        <dbReference type="EMBL" id="KAG6730729.1"/>
    </source>
</evidence>
<dbReference type="EMBL" id="CM031825">
    <property type="protein sequence ID" value="KAG6730729.1"/>
    <property type="molecule type" value="Genomic_DNA"/>
</dbReference>
<gene>
    <name evidence="1" type="ORF">I3842_01G095000</name>
</gene>
<protein>
    <submittedName>
        <fullName evidence="1">Uncharacterized protein</fullName>
    </submittedName>
</protein>
<dbReference type="Proteomes" id="UP000811246">
    <property type="component" value="Chromosome 1"/>
</dbReference>
<evidence type="ECO:0000313" key="2">
    <source>
        <dbReference type="Proteomes" id="UP000811246"/>
    </source>
</evidence>
<sequence length="55" mass="6173">MPLLMPRLSFRVDLTGVEVLQPNAPTHRPTAAIVSSAKATRFLLRRVQRAEKKGF</sequence>
<accession>A0A922FX51</accession>
<organism evidence="1 2">
    <name type="scientific">Carya illinoinensis</name>
    <name type="common">Pecan</name>
    <dbReference type="NCBI Taxonomy" id="32201"/>
    <lineage>
        <taxon>Eukaryota</taxon>
        <taxon>Viridiplantae</taxon>
        <taxon>Streptophyta</taxon>
        <taxon>Embryophyta</taxon>
        <taxon>Tracheophyta</taxon>
        <taxon>Spermatophyta</taxon>
        <taxon>Magnoliopsida</taxon>
        <taxon>eudicotyledons</taxon>
        <taxon>Gunneridae</taxon>
        <taxon>Pentapetalae</taxon>
        <taxon>rosids</taxon>
        <taxon>fabids</taxon>
        <taxon>Fagales</taxon>
        <taxon>Juglandaceae</taxon>
        <taxon>Carya</taxon>
    </lineage>
</organism>